<evidence type="ECO:0000313" key="2">
    <source>
        <dbReference type="Proteomes" id="UP000814140"/>
    </source>
</evidence>
<keyword evidence="2" id="KW-1185">Reference proteome</keyword>
<proteinExistence type="predicted"/>
<gene>
    <name evidence="1" type="ORF">BV25DRAFT_1831618</name>
</gene>
<dbReference type="Proteomes" id="UP000814140">
    <property type="component" value="Unassembled WGS sequence"/>
</dbReference>
<sequence length="325" mass="36410">MVDNHDPAVVIKDYLALIKMFHVLGGIYLWEVLWTCKFEIEILRGLRRHRWTIWIYLSARVNSLVMFIILVIEKDSVGFGKCRAWDIAFFFLAYTTIASASLIIVLRIIAIWDRHIVVSGVSVALWLTSTALNMRDVALVRSVYEPVAGTCRPVQTHKSLINIAALLVSDFVLLSLMLAGLLRLRESRTSGLWRLLYNQGLIWLALATVAEVPNVVLVALNLNDAWTLMFQTPAIAILAIGSTRMYRDLSEYGSVVAFHSTMEASGPPVVLPAPSNNIGRSWRQGWKGTDDPFAIAIDSDIPLQILRQQCDSNADKLRHIGDNPV</sequence>
<protein>
    <submittedName>
        <fullName evidence="1">Uncharacterized protein</fullName>
    </submittedName>
</protein>
<evidence type="ECO:0000313" key="1">
    <source>
        <dbReference type="EMBL" id="KAI0056986.1"/>
    </source>
</evidence>
<organism evidence="1 2">
    <name type="scientific">Artomyces pyxidatus</name>
    <dbReference type="NCBI Taxonomy" id="48021"/>
    <lineage>
        <taxon>Eukaryota</taxon>
        <taxon>Fungi</taxon>
        <taxon>Dikarya</taxon>
        <taxon>Basidiomycota</taxon>
        <taxon>Agaricomycotina</taxon>
        <taxon>Agaricomycetes</taxon>
        <taxon>Russulales</taxon>
        <taxon>Auriscalpiaceae</taxon>
        <taxon>Artomyces</taxon>
    </lineage>
</organism>
<reference evidence="1" key="1">
    <citation type="submission" date="2021-03" db="EMBL/GenBank/DDBJ databases">
        <authorList>
            <consortium name="DOE Joint Genome Institute"/>
            <person name="Ahrendt S."/>
            <person name="Looney B.P."/>
            <person name="Miyauchi S."/>
            <person name="Morin E."/>
            <person name="Drula E."/>
            <person name="Courty P.E."/>
            <person name="Chicoki N."/>
            <person name="Fauchery L."/>
            <person name="Kohler A."/>
            <person name="Kuo A."/>
            <person name="Labutti K."/>
            <person name="Pangilinan J."/>
            <person name="Lipzen A."/>
            <person name="Riley R."/>
            <person name="Andreopoulos W."/>
            <person name="He G."/>
            <person name="Johnson J."/>
            <person name="Barry K.W."/>
            <person name="Grigoriev I.V."/>
            <person name="Nagy L."/>
            <person name="Hibbett D."/>
            <person name="Henrissat B."/>
            <person name="Matheny P.B."/>
            <person name="Labbe J."/>
            <person name="Martin F."/>
        </authorList>
    </citation>
    <scope>NUCLEOTIDE SEQUENCE</scope>
    <source>
        <strain evidence="1">HHB10654</strain>
    </source>
</reference>
<name>A0ACB8SMI2_9AGAM</name>
<reference evidence="1" key="2">
    <citation type="journal article" date="2022" name="New Phytol.">
        <title>Evolutionary transition to the ectomycorrhizal habit in the genomes of a hyperdiverse lineage of mushroom-forming fungi.</title>
        <authorList>
            <person name="Looney B."/>
            <person name="Miyauchi S."/>
            <person name="Morin E."/>
            <person name="Drula E."/>
            <person name="Courty P.E."/>
            <person name="Kohler A."/>
            <person name="Kuo A."/>
            <person name="LaButti K."/>
            <person name="Pangilinan J."/>
            <person name="Lipzen A."/>
            <person name="Riley R."/>
            <person name="Andreopoulos W."/>
            <person name="He G."/>
            <person name="Johnson J."/>
            <person name="Nolan M."/>
            <person name="Tritt A."/>
            <person name="Barry K.W."/>
            <person name="Grigoriev I.V."/>
            <person name="Nagy L.G."/>
            <person name="Hibbett D."/>
            <person name="Henrissat B."/>
            <person name="Matheny P.B."/>
            <person name="Labbe J."/>
            <person name="Martin F.M."/>
        </authorList>
    </citation>
    <scope>NUCLEOTIDE SEQUENCE</scope>
    <source>
        <strain evidence="1">HHB10654</strain>
    </source>
</reference>
<dbReference type="EMBL" id="MU277254">
    <property type="protein sequence ID" value="KAI0056986.1"/>
    <property type="molecule type" value="Genomic_DNA"/>
</dbReference>
<comment type="caution">
    <text evidence="1">The sequence shown here is derived from an EMBL/GenBank/DDBJ whole genome shotgun (WGS) entry which is preliminary data.</text>
</comment>
<accession>A0ACB8SMI2</accession>